<evidence type="ECO:0000313" key="5">
    <source>
        <dbReference type="EMBL" id="KNC48009.1"/>
    </source>
</evidence>
<evidence type="ECO:0000256" key="3">
    <source>
        <dbReference type="ARBA" id="ARBA00022679"/>
    </source>
</evidence>
<dbReference type="InterPro" id="IPR016267">
    <property type="entry name" value="UDPGP_trans"/>
</dbReference>
<accession>A0A0L0D6N2</accession>
<dbReference type="GeneID" id="25563795"/>
<dbReference type="GO" id="GO:0003983">
    <property type="term" value="F:UTP:glucose-1-phosphate uridylyltransferase activity"/>
    <property type="evidence" value="ECO:0007669"/>
    <property type="project" value="UniProtKB-EC"/>
</dbReference>
<dbReference type="Proteomes" id="UP000054408">
    <property type="component" value="Unassembled WGS sequence"/>
</dbReference>
<keyword evidence="3" id="KW-0808">Transferase</keyword>
<dbReference type="FunFam" id="2.160.10.10:FF:000001">
    <property type="entry name" value="UTP--glucose-1-phosphate uridylyltransferase"/>
    <property type="match status" value="1"/>
</dbReference>
<evidence type="ECO:0000256" key="4">
    <source>
        <dbReference type="ARBA" id="ARBA00022695"/>
    </source>
</evidence>
<keyword evidence="4" id="KW-0548">Nucleotidyltransferase</keyword>
<evidence type="ECO:0000256" key="2">
    <source>
        <dbReference type="ARBA" id="ARBA00012415"/>
    </source>
</evidence>
<dbReference type="PANTHER" id="PTHR43511">
    <property type="match status" value="1"/>
</dbReference>
<gene>
    <name evidence="5" type="ORF">AMSG_04243</name>
</gene>
<sequence length="919" mass="99335">MTELSTLRYTGATSPPVRLEHVVALETIGESGQSLEELRWMAWQESKQTVSVAASSSSFAAAPPPPAPPAEWTAAVRASHAAAAEFTTDPRLLLQSVVAPALPPPAAAAARRAAGDVRSLEELAAGAVGRLVHAHAPATLRGACTNPGDSSPACQMLKDLDALVAGQVLSEWWPWWVARGANCRALMQLAFVPTPATSRLAASLTSLDLSRCAWSMTDASVELLASAKLSALRKLSLASCPHLSDPAVASLLGSLTSGLEELSLANVFFGVETLTQLAVAPHVASLKVLNLSHRLSEPLAQRGQLMPATSQALCALLGSVTALRVLDLDGVPFDASAISALIDSPSVSRLISLTVARNVLVPPQFWLALVPHLVSIRYLDVRRTLMTDEAILLLLQSRPELEVFKISRALHWAGTLHVIQHVPSLLALYFDATVVHLALHNQADVRMRAELDELLATAQDAEDQFMMQQEFKTYHKLFSRYLNEAGSTIKWDKIQPPADDLVIPFEELAAEARLPPKELLSKLAVLKLNGGLGTTMGCVGPKSAIEVRAGQTFLDLTVRQIQHLNTTHGVSVPLVLMNSFNTHEDTLRIVRKYEGIEGVNILTFNQSRMPRIFKESLTPVPQTADDPDRTHWYPPGHGDVYASLERSGILDALRSMGKEIVFISNVDNLGATVSLPILDKMVSSDGDIEFIMEVTDKTKADVKGGTIITYEGRSKLLEIAQVPSDKVEEFKSIKKFKIFNTNSLWCSLPAIKRLVNDNALNMDIIVNNKSLSDGSSVIQLEQACGAAMEYFRGAIGVNVPRSRFLPVKKTSDLLLVQSNLYDLVSGSLILSPLRIGGPPVIKLGAEFSKMAGYQSRILSTPDLLELDHLTISGDVILGSDITLRGTVIIVASHGEHIDVPSGAVFENKIVTGSLRILDH</sequence>
<dbReference type="STRING" id="461836.A0A0L0D6N2"/>
<dbReference type="SUPFAM" id="SSF52047">
    <property type="entry name" value="RNI-like"/>
    <property type="match status" value="1"/>
</dbReference>
<keyword evidence="6" id="KW-1185">Reference proteome</keyword>
<name>A0A0L0D6N2_THETB</name>
<dbReference type="EC" id="2.7.7.9" evidence="2"/>
<dbReference type="CDD" id="cd00897">
    <property type="entry name" value="UGPase_euk"/>
    <property type="match status" value="1"/>
</dbReference>
<comment type="similarity">
    <text evidence="1">Belongs to the UDPGP type 1 family.</text>
</comment>
<dbReference type="OrthoDB" id="932129at2759"/>
<dbReference type="RefSeq" id="XP_013759024.1">
    <property type="nucleotide sequence ID" value="XM_013903570.1"/>
</dbReference>
<dbReference type="Gene3D" id="3.80.10.10">
    <property type="entry name" value="Ribonuclease Inhibitor"/>
    <property type="match status" value="2"/>
</dbReference>
<dbReference type="InterPro" id="IPR029044">
    <property type="entry name" value="Nucleotide-diphossugar_trans"/>
</dbReference>
<dbReference type="GO" id="GO:0006011">
    <property type="term" value="P:UDP-alpha-D-glucose metabolic process"/>
    <property type="evidence" value="ECO:0007669"/>
    <property type="project" value="InterPro"/>
</dbReference>
<evidence type="ECO:0000313" key="6">
    <source>
        <dbReference type="Proteomes" id="UP000054408"/>
    </source>
</evidence>
<dbReference type="Pfam" id="PF01704">
    <property type="entry name" value="UDPGP"/>
    <property type="match status" value="1"/>
</dbReference>
<dbReference type="SUPFAM" id="SSF53448">
    <property type="entry name" value="Nucleotide-diphospho-sugar transferases"/>
    <property type="match status" value="1"/>
</dbReference>
<dbReference type="FunFam" id="3.90.550.10:FF:000002">
    <property type="entry name" value="UTP--glucose-1-phosphate uridylyltransferase"/>
    <property type="match status" value="1"/>
</dbReference>
<proteinExistence type="inferred from homology"/>
<evidence type="ECO:0000256" key="1">
    <source>
        <dbReference type="ARBA" id="ARBA00010401"/>
    </source>
</evidence>
<dbReference type="EMBL" id="GL349449">
    <property type="protein sequence ID" value="KNC48009.1"/>
    <property type="molecule type" value="Genomic_DNA"/>
</dbReference>
<dbReference type="InterPro" id="IPR002618">
    <property type="entry name" value="UDPGP_fam"/>
</dbReference>
<dbReference type="AlphaFoldDB" id="A0A0L0D6N2"/>
<reference evidence="5 6" key="1">
    <citation type="submission" date="2010-05" db="EMBL/GenBank/DDBJ databases">
        <title>The Genome Sequence of Thecamonas trahens ATCC 50062.</title>
        <authorList>
            <consortium name="The Broad Institute Genome Sequencing Platform"/>
            <person name="Russ C."/>
            <person name="Cuomo C."/>
            <person name="Shea T."/>
            <person name="Young S.K."/>
            <person name="Zeng Q."/>
            <person name="Koehrsen M."/>
            <person name="Haas B."/>
            <person name="Borodovsky M."/>
            <person name="Guigo R."/>
            <person name="Alvarado L."/>
            <person name="Berlin A."/>
            <person name="Bochicchio J."/>
            <person name="Borenstein D."/>
            <person name="Chapman S."/>
            <person name="Chen Z."/>
            <person name="Freedman E."/>
            <person name="Gellesch M."/>
            <person name="Goldberg J."/>
            <person name="Griggs A."/>
            <person name="Gujja S."/>
            <person name="Heilman E."/>
            <person name="Heiman D."/>
            <person name="Hepburn T."/>
            <person name="Howarth C."/>
            <person name="Jen D."/>
            <person name="Larson L."/>
            <person name="Mehta T."/>
            <person name="Park D."/>
            <person name="Pearson M."/>
            <person name="Roberts A."/>
            <person name="Saif S."/>
            <person name="Shenoy N."/>
            <person name="Sisk P."/>
            <person name="Stolte C."/>
            <person name="Sykes S."/>
            <person name="Thomson T."/>
            <person name="Walk T."/>
            <person name="White J."/>
            <person name="Yandava C."/>
            <person name="Burger G."/>
            <person name="Gray M.W."/>
            <person name="Holland P.W.H."/>
            <person name="King N."/>
            <person name="Lang F.B.F."/>
            <person name="Roger A.J."/>
            <person name="Ruiz-Trillo I."/>
            <person name="Lander E."/>
            <person name="Nusbaum C."/>
        </authorList>
    </citation>
    <scope>NUCLEOTIDE SEQUENCE [LARGE SCALE GENOMIC DNA]</scope>
    <source>
        <strain evidence="5 6">ATCC 50062</strain>
    </source>
</reference>
<dbReference type="InterPro" id="IPR032675">
    <property type="entry name" value="LRR_dom_sf"/>
</dbReference>
<protein>
    <recommendedName>
        <fullName evidence="2">UTP--glucose-1-phosphate uridylyltransferase</fullName>
        <ecNumber evidence="2">2.7.7.9</ecNumber>
    </recommendedName>
</protein>
<dbReference type="SMART" id="SM00367">
    <property type="entry name" value="LRR_CC"/>
    <property type="match status" value="3"/>
</dbReference>
<dbReference type="Gene3D" id="2.160.10.10">
    <property type="entry name" value="Hexapeptide repeat proteins"/>
    <property type="match status" value="1"/>
</dbReference>
<organism evidence="5 6">
    <name type="scientific">Thecamonas trahens ATCC 50062</name>
    <dbReference type="NCBI Taxonomy" id="461836"/>
    <lineage>
        <taxon>Eukaryota</taxon>
        <taxon>Apusozoa</taxon>
        <taxon>Apusomonadida</taxon>
        <taxon>Apusomonadidae</taxon>
        <taxon>Thecamonas</taxon>
    </lineage>
</organism>
<dbReference type="eggNOG" id="KOG2638">
    <property type="taxonomic scope" value="Eukaryota"/>
</dbReference>
<dbReference type="Gene3D" id="3.90.550.10">
    <property type="entry name" value="Spore Coat Polysaccharide Biosynthesis Protein SpsA, Chain A"/>
    <property type="match status" value="1"/>
</dbReference>
<dbReference type="InterPro" id="IPR006553">
    <property type="entry name" value="Leu-rich_rpt_Cys-con_subtyp"/>
</dbReference>